<dbReference type="GO" id="GO:0051539">
    <property type="term" value="F:4 iron, 4 sulfur cluster binding"/>
    <property type="evidence" value="ECO:0007669"/>
    <property type="project" value="InterPro"/>
</dbReference>
<organism evidence="6 7">
    <name type="scientific">Thermodesulfovibrio aggregans</name>
    <dbReference type="NCBI Taxonomy" id="86166"/>
    <lineage>
        <taxon>Bacteria</taxon>
        <taxon>Pseudomonadati</taxon>
        <taxon>Nitrospirota</taxon>
        <taxon>Thermodesulfovibrionia</taxon>
        <taxon>Thermodesulfovibrionales</taxon>
        <taxon>Thermodesulfovibrionaceae</taxon>
        <taxon>Thermodesulfovibrio</taxon>
    </lineage>
</organism>
<protein>
    <submittedName>
        <fullName evidence="6">Methyl-viologen-reducing hydrogenase subunit delta</fullName>
    </submittedName>
</protein>
<proteinExistence type="predicted"/>
<evidence type="ECO:0000259" key="5">
    <source>
        <dbReference type="SMART" id="SM00928"/>
    </source>
</evidence>
<accession>A0A2J6WGW6</accession>
<gene>
    <name evidence="6" type="ORF">C0186_06410</name>
</gene>
<evidence type="ECO:0000313" key="7">
    <source>
        <dbReference type="Proteomes" id="UP000242288"/>
    </source>
</evidence>
<dbReference type="GO" id="GO:0046872">
    <property type="term" value="F:metal ion binding"/>
    <property type="evidence" value="ECO:0007669"/>
    <property type="project" value="UniProtKB-KW"/>
</dbReference>
<name>A0A2J6WGW6_9BACT</name>
<dbReference type="PANTHER" id="PTHR43578">
    <property type="entry name" value="NADH-QUINONE OXIDOREDUCTASE SUBUNIT F"/>
    <property type="match status" value="1"/>
</dbReference>
<dbReference type="EMBL" id="PNIO01000057">
    <property type="protein sequence ID" value="PMP69607.1"/>
    <property type="molecule type" value="Genomic_DNA"/>
</dbReference>
<evidence type="ECO:0000313" key="6">
    <source>
        <dbReference type="EMBL" id="PMP69607.1"/>
    </source>
</evidence>
<dbReference type="InterPro" id="IPR019575">
    <property type="entry name" value="Nuop51_4Fe4S-bd"/>
</dbReference>
<dbReference type="Pfam" id="PF10589">
    <property type="entry name" value="NADH_4Fe-4S"/>
    <property type="match status" value="1"/>
</dbReference>
<reference evidence="6 7" key="1">
    <citation type="submission" date="2018-01" db="EMBL/GenBank/DDBJ databases">
        <title>Metagenomic assembled genomes from two thermal pools in the Uzon Caldera, Kamchatka, Russia.</title>
        <authorList>
            <person name="Wilkins L."/>
            <person name="Ettinger C."/>
        </authorList>
    </citation>
    <scope>NUCLEOTIDE SEQUENCE [LARGE SCALE GENOMIC DNA]</scope>
    <source>
        <strain evidence="6">ZAV-04</strain>
    </source>
</reference>
<dbReference type="Pfam" id="PF02662">
    <property type="entry name" value="FlpD"/>
    <property type="match status" value="1"/>
</dbReference>
<dbReference type="PANTHER" id="PTHR43578:SF3">
    <property type="entry name" value="NADH-QUINONE OXIDOREDUCTASE SUBUNIT F"/>
    <property type="match status" value="1"/>
</dbReference>
<sequence>MEQGFEPKIIAFLCNWCSYAGCDLAGSLRYSYPPNLCAIRVPCSGRVEPEFIIKAFLSGADGVLVAGCHPGDCHYRTGNYYANRRFNLLTRFLEVIGIPKERVRLEWISGAEGLKFAQVARDFVGKIKALGPLSIKTPVDVDWLTLSRTVATVGSAGKLFWEEDKCMAEIIDFFLDYTQQNSCAECIPCRIGTKRMQEIVKKIFNGSISDRELSLLYDFAEDIGASSKCDLGKMAGKAVKFALQYCKNDIDAHIKGSCGHTIPANPGWQSIMMK</sequence>
<dbReference type="SUPFAM" id="SSF140490">
    <property type="entry name" value="Nqo1C-terminal domain-like"/>
    <property type="match status" value="1"/>
</dbReference>
<keyword evidence="4" id="KW-0411">Iron-sulfur</keyword>
<evidence type="ECO:0000256" key="4">
    <source>
        <dbReference type="ARBA" id="ARBA00023014"/>
    </source>
</evidence>
<evidence type="ECO:0000256" key="1">
    <source>
        <dbReference type="ARBA" id="ARBA00022723"/>
    </source>
</evidence>
<evidence type="ECO:0000256" key="3">
    <source>
        <dbReference type="ARBA" id="ARBA00023004"/>
    </source>
</evidence>
<dbReference type="Gene3D" id="1.20.1440.230">
    <property type="entry name" value="NADH-ubiquinone oxidoreductase 51kDa subunit, iron-sulphur binding domain"/>
    <property type="match status" value="1"/>
</dbReference>
<dbReference type="SMART" id="SM00928">
    <property type="entry name" value="NADH_4Fe-4S"/>
    <property type="match status" value="1"/>
</dbReference>
<comment type="caution">
    <text evidence="6">The sequence shown here is derived from an EMBL/GenBank/DDBJ whole genome shotgun (WGS) entry which is preliminary data.</text>
</comment>
<feature type="domain" description="NADH-ubiquinone oxidoreductase 51kDa subunit iron-sulphur binding" evidence="5">
    <location>
        <begin position="168"/>
        <end position="213"/>
    </location>
</feature>
<dbReference type="Proteomes" id="UP000242288">
    <property type="component" value="Unassembled WGS sequence"/>
</dbReference>
<dbReference type="InterPro" id="IPR037207">
    <property type="entry name" value="Nuop51_4Fe4S-bd_sf"/>
</dbReference>
<keyword evidence="3" id="KW-0408">Iron</keyword>
<dbReference type="InterPro" id="IPR003813">
    <property type="entry name" value="MvhD/FlpD"/>
</dbReference>
<dbReference type="GO" id="GO:0016491">
    <property type="term" value="F:oxidoreductase activity"/>
    <property type="evidence" value="ECO:0007669"/>
    <property type="project" value="UniProtKB-KW"/>
</dbReference>
<keyword evidence="1" id="KW-0479">Metal-binding</keyword>
<dbReference type="AlphaFoldDB" id="A0A2J6WGW6"/>
<keyword evidence="2" id="KW-0560">Oxidoreductase</keyword>
<evidence type="ECO:0000256" key="2">
    <source>
        <dbReference type="ARBA" id="ARBA00023002"/>
    </source>
</evidence>